<proteinExistence type="predicted"/>
<protein>
    <submittedName>
        <fullName evidence="2">Uncharacterized protein</fullName>
    </submittedName>
</protein>
<evidence type="ECO:0000256" key="1">
    <source>
        <dbReference type="SAM" id="MobiDB-lite"/>
    </source>
</evidence>
<gene>
    <name evidence="2" type="ORF">RND71_035295</name>
</gene>
<organism evidence="2 3">
    <name type="scientific">Anisodus tanguticus</name>
    <dbReference type="NCBI Taxonomy" id="243964"/>
    <lineage>
        <taxon>Eukaryota</taxon>
        <taxon>Viridiplantae</taxon>
        <taxon>Streptophyta</taxon>
        <taxon>Embryophyta</taxon>
        <taxon>Tracheophyta</taxon>
        <taxon>Spermatophyta</taxon>
        <taxon>Magnoliopsida</taxon>
        <taxon>eudicotyledons</taxon>
        <taxon>Gunneridae</taxon>
        <taxon>Pentapetalae</taxon>
        <taxon>asterids</taxon>
        <taxon>lamiids</taxon>
        <taxon>Solanales</taxon>
        <taxon>Solanaceae</taxon>
        <taxon>Solanoideae</taxon>
        <taxon>Hyoscyameae</taxon>
        <taxon>Anisodus</taxon>
    </lineage>
</organism>
<sequence length="105" mass="11521">MLVNSKWVHKDSDLPLPLPLAPTPAKASSSNPSSTMLCSSDVLSSLASMDTKMNGLKDISLSQQFWINVIASTYAKFDTIQDALLVKFEDLKTAIVQTLTYFLKP</sequence>
<name>A0AAE1R410_9SOLA</name>
<accession>A0AAE1R410</accession>
<evidence type="ECO:0000313" key="2">
    <source>
        <dbReference type="EMBL" id="KAK4345119.1"/>
    </source>
</evidence>
<evidence type="ECO:0000313" key="3">
    <source>
        <dbReference type="Proteomes" id="UP001291623"/>
    </source>
</evidence>
<feature type="region of interest" description="Disordered" evidence="1">
    <location>
        <begin position="1"/>
        <end position="35"/>
    </location>
</feature>
<dbReference type="Proteomes" id="UP001291623">
    <property type="component" value="Unassembled WGS sequence"/>
</dbReference>
<dbReference type="EMBL" id="JAVYJV010000019">
    <property type="protein sequence ID" value="KAK4345119.1"/>
    <property type="molecule type" value="Genomic_DNA"/>
</dbReference>
<keyword evidence="3" id="KW-1185">Reference proteome</keyword>
<comment type="caution">
    <text evidence="2">The sequence shown here is derived from an EMBL/GenBank/DDBJ whole genome shotgun (WGS) entry which is preliminary data.</text>
</comment>
<dbReference type="AlphaFoldDB" id="A0AAE1R410"/>
<reference evidence="2" key="1">
    <citation type="submission" date="2023-12" db="EMBL/GenBank/DDBJ databases">
        <title>Genome assembly of Anisodus tanguticus.</title>
        <authorList>
            <person name="Wang Y.-J."/>
        </authorList>
    </citation>
    <scope>NUCLEOTIDE SEQUENCE</scope>
    <source>
        <strain evidence="2">KB-2021</strain>
        <tissue evidence="2">Leaf</tissue>
    </source>
</reference>